<dbReference type="EC" id="2.1.1.137" evidence="4"/>
<dbReference type="Gene3D" id="3.40.50.150">
    <property type="entry name" value="Vaccinia Virus protein VP39"/>
    <property type="match status" value="1"/>
</dbReference>
<dbReference type="SUPFAM" id="SSF53335">
    <property type="entry name" value="S-adenosyl-L-methionine-dependent methyltransferases"/>
    <property type="match status" value="1"/>
</dbReference>
<protein>
    <recommendedName>
        <fullName evidence="5">Arsenite methyltransferase</fullName>
        <ecNumber evidence="4">2.1.1.137</ecNumber>
    </recommendedName>
</protein>
<comment type="catalytic activity">
    <reaction evidence="6">
        <text>arsenic triglutathione + [thioredoxin]-dithiol + S-adenosyl-L-methionine + 2 H2O = methylarsonous acid + [thioredoxin]-disulfide + 3 glutathione + S-adenosyl-L-homocysteine + H(+)</text>
        <dbReference type="Rhea" id="RHEA:69460"/>
        <dbReference type="Rhea" id="RHEA-COMP:10698"/>
        <dbReference type="Rhea" id="RHEA-COMP:10700"/>
        <dbReference type="ChEBI" id="CHEBI:15377"/>
        <dbReference type="ChEBI" id="CHEBI:15378"/>
        <dbReference type="ChEBI" id="CHEBI:17826"/>
        <dbReference type="ChEBI" id="CHEBI:29950"/>
        <dbReference type="ChEBI" id="CHEBI:50058"/>
        <dbReference type="ChEBI" id="CHEBI:57856"/>
        <dbReference type="ChEBI" id="CHEBI:57925"/>
        <dbReference type="ChEBI" id="CHEBI:59789"/>
        <dbReference type="ChEBI" id="CHEBI:183640"/>
        <dbReference type="EC" id="2.1.1.137"/>
    </reaction>
</comment>
<dbReference type="InterPro" id="IPR026669">
    <property type="entry name" value="Arsenite_MeTrfase-like"/>
</dbReference>
<evidence type="ECO:0000256" key="4">
    <source>
        <dbReference type="ARBA" id="ARBA00034521"/>
    </source>
</evidence>
<dbReference type="Pfam" id="PF13847">
    <property type="entry name" value="Methyltransf_31"/>
    <property type="match status" value="1"/>
</dbReference>
<proteinExistence type="inferred from homology"/>
<dbReference type="PANTHER" id="PTHR43675">
    <property type="entry name" value="ARSENITE METHYLTRANSFERASE"/>
    <property type="match status" value="1"/>
</dbReference>
<gene>
    <name evidence="10" type="ORF">L2764_05505</name>
</gene>
<reference evidence="10 11" key="1">
    <citation type="submission" date="2022-01" db="EMBL/GenBank/DDBJ databases">
        <title>Whole genome-based taxonomy of the Shewanellaceae.</title>
        <authorList>
            <person name="Martin-Rodriguez A.J."/>
        </authorList>
    </citation>
    <scope>NUCLEOTIDE SEQUENCE [LARGE SCALE GENOMIC DNA]</scope>
    <source>
        <strain evidence="10 11">DSM 17177</strain>
    </source>
</reference>
<name>A0ABT0L8H9_9GAMM</name>
<sequence>MYEEKSDTHQKIIKEAYSKAVTSDAPYVNGEQIMATDSEAIFALAGYSLEGLAEIDSHILEHNFACGNPIDIARINQGETVLDLGCGTGLDVILAAEKVGYSGRVIGIDMTDEMLTIAQTKVDSLHLDNVELKNAMIESIPLENSSVDKVISNCVINLSSDKRQVMDEVYRVLKPGGSISFSDIVIGDNIPKWILKQAALYATCVSGATQLENYLHIMKSVGFKNIKVAGFKTYTKEEILSVLDLEATKIKEGVGEFFFNRMLNAVSGSIHSVHLYADKS</sequence>
<evidence type="ECO:0000259" key="9">
    <source>
        <dbReference type="Pfam" id="PF13847"/>
    </source>
</evidence>
<comment type="similarity">
    <text evidence="3">Belongs to the methyltransferase superfamily. Arsenite methyltransferase family.</text>
</comment>
<keyword evidence="1" id="KW-0808">Transferase</keyword>
<dbReference type="EMBL" id="JAKIKS010000015">
    <property type="protein sequence ID" value="MCL1123950.1"/>
    <property type="molecule type" value="Genomic_DNA"/>
</dbReference>
<comment type="caution">
    <text evidence="10">The sequence shown here is derived from an EMBL/GenBank/DDBJ whole genome shotgun (WGS) entry which is preliminary data.</text>
</comment>
<keyword evidence="11" id="KW-1185">Reference proteome</keyword>
<evidence type="ECO:0000313" key="11">
    <source>
        <dbReference type="Proteomes" id="UP001203423"/>
    </source>
</evidence>
<feature type="domain" description="Methyltransferase" evidence="9">
    <location>
        <begin position="76"/>
        <end position="220"/>
    </location>
</feature>
<keyword evidence="10" id="KW-0489">Methyltransferase</keyword>
<evidence type="ECO:0000256" key="2">
    <source>
        <dbReference type="ARBA" id="ARBA00022691"/>
    </source>
</evidence>
<dbReference type="CDD" id="cd02440">
    <property type="entry name" value="AdoMet_MTases"/>
    <property type="match status" value="1"/>
</dbReference>
<dbReference type="InterPro" id="IPR029063">
    <property type="entry name" value="SAM-dependent_MTases_sf"/>
</dbReference>
<dbReference type="PANTHER" id="PTHR43675:SF8">
    <property type="entry name" value="ARSENITE METHYLTRANSFERASE"/>
    <property type="match status" value="1"/>
</dbReference>
<dbReference type="GO" id="GO:0008168">
    <property type="term" value="F:methyltransferase activity"/>
    <property type="evidence" value="ECO:0007669"/>
    <property type="project" value="UniProtKB-KW"/>
</dbReference>
<comment type="catalytic activity">
    <reaction evidence="7">
        <text>arsenic triglutathione + 2 [thioredoxin]-dithiol + 2 S-adenosyl-L-methionine + H2O = dimethylarsinous acid + 2 [thioredoxin]-disulfide + 3 glutathione + 2 S-adenosyl-L-homocysteine + 2 H(+)</text>
        <dbReference type="Rhea" id="RHEA:69464"/>
        <dbReference type="Rhea" id="RHEA-COMP:10698"/>
        <dbReference type="Rhea" id="RHEA-COMP:10700"/>
        <dbReference type="ChEBI" id="CHEBI:15377"/>
        <dbReference type="ChEBI" id="CHEBI:15378"/>
        <dbReference type="ChEBI" id="CHEBI:23808"/>
        <dbReference type="ChEBI" id="CHEBI:29950"/>
        <dbReference type="ChEBI" id="CHEBI:50058"/>
        <dbReference type="ChEBI" id="CHEBI:57856"/>
        <dbReference type="ChEBI" id="CHEBI:57925"/>
        <dbReference type="ChEBI" id="CHEBI:59789"/>
        <dbReference type="ChEBI" id="CHEBI:183640"/>
        <dbReference type="EC" id="2.1.1.137"/>
    </reaction>
</comment>
<evidence type="ECO:0000256" key="1">
    <source>
        <dbReference type="ARBA" id="ARBA00022679"/>
    </source>
</evidence>
<organism evidence="10 11">
    <name type="scientific">Shewanella surugensis</name>
    <dbReference type="NCBI Taxonomy" id="212020"/>
    <lineage>
        <taxon>Bacteria</taxon>
        <taxon>Pseudomonadati</taxon>
        <taxon>Pseudomonadota</taxon>
        <taxon>Gammaproteobacteria</taxon>
        <taxon>Alteromonadales</taxon>
        <taxon>Shewanellaceae</taxon>
        <taxon>Shewanella</taxon>
    </lineage>
</organism>
<dbReference type="GO" id="GO:0032259">
    <property type="term" value="P:methylation"/>
    <property type="evidence" value="ECO:0007669"/>
    <property type="project" value="UniProtKB-KW"/>
</dbReference>
<evidence type="ECO:0000256" key="5">
    <source>
        <dbReference type="ARBA" id="ARBA00034545"/>
    </source>
</evidence>
<keyword evidence="2" id="KW-0949">S-adenosyl-L-methionine</keyword>
<dbReference type="Proteomes" id="UP001203423">
    <property type="component" value="Unassembled WGS sequence"/>
</dbReference>
<evidence type="ECO:0000313" key="10">
    <source>
        <dbReference type="EMBL" id="MCL1123950.1"/>
    </source>
</evidence>
<evidence type="ECO:0000256" key="8">
    <source>
        <dbReference type="ARBA" id="ARBA00048428"/>
    </source>
</evidence>
<accession>A0ABT0L8H9</accession>
<comment type="catalytic activity">
    <reaction evidence="8">
        <text>arsenic triglutathione + 3 [thioredoxin]-dithiol + 3 S-adenosyl-L-methionine = trimethylarsine + 3 [thioredoxin]-disulfide + 3 glutathione + 3 S-adenosyl-L-homocysteine + 3 H(+)</text>
        <dbReference type="Rhea" id="RHEA:69432"/>
        <dbReference type="Rhea" id="RHEA-COMP:10698"/>
        <dbReference type="Rhea" id="RHEA-COMP:10700"/>
        <dbReference type="ChEBI" id="CHEBI:15378"/>
        <dbReference type="ChEBI" id="CHEBI:27130"/>
        <dbReference type="ChEBI" id="CHEBI:29950"/>
        <dbReference type="ChEBI" id="CHEBI:50058"/>
        <dbReference type="ChEBI" id="CHEBI:57856"/>
        <dbReference type="ChEBI" id="CHEBI:57925"/>
        <dbReference type="ChEBI" id="CHEBI:59789"/>
        <dbReference type="ChEBI" id="CHEBI:183640"/>
        <dbReference type="EC" id="2.1.1.137"/>
    </reaction>
</comment>
<dbReference type="InterPro" id="IPR025714">
    <property type="entry name" value="Methyltranfer_dom"/>
</dbReference>
<dbReference type="RefSeq" id="WP_248939236.1">
    <property type="nucleotide sequence ID" value="NZ_JAKIKS010000015.1"/>
</dbReference>
<evidence type="ECO:0000256" key="7">
    <source>
        <dbReference type="ARBA" id="ARBA00047943"/>
    </source>
</evidence>
<evidence type="ECO:0000256" key="3">
    <source>
        <dbReference type="ARBA" id="ARBA00034487"/>
    </source>
</evidence>
<evidence type="ECO:0000256" key="6">
    <source>
        <dbReference type="ARBA" id="ARBA00047941"/>
    </source>
</evidence>